<accession>A0A072P0Z1</accession>
<sequence>MFVTEIARFVPNLPSTLDSSIWQKAAVALQNDKTPRYYVLGTEVQNKSTVQITSELDAYREYTKFASTDHCTSFAGSVSELFGAPTDCFHVHFNQLAVGPNGPATANVVEFVRNFFAISRLTPEFKQQIETDFLKFDEIYQMGKPEGQRGFTMGWTLEEVEHPDIEGESTMSFVIVRGWDRFEYFEQSLQNEYYKEAIRILLAWNAPFQMWHVERKIEDGIVG</sequence>
<comment type="caution">
    <text evidence="1">The sequence shown here is derived from an EMBL/GenBank/DDBJ whole genome shotgun (WGS) entry which is preliminary data.</text>
</comment>
<dbReference type="AlphaFoldDB" id="A0A072P0Z1"/>
<dbReference type="GeneID" id="25285400"/>
<keyword evidence="2" id="KW-1185">Reference proteome</keyword>
<evidence type="ECO:0000313" key="2">
    <source>
        <dbReference type="Proteomes" id="UP000027920"/>
    </source>
</evidence>
<gene>
    <name evidence="1" type="ORF">A1O9_10496</name>
</gene>
<dbReference type="VEuPathDB" id="FungiDB:A1O9_10496"/>
<dbReference type="Proteomes" id="UP000027920">
    <property type="component" value="Unassembled WGS sequence"/>
</dbReference>
<evidence type="ECO:0000313" key="1">
    <source>
        <dbReference type="EMBL" id="KEF53521.1"/>
    </source>
</evidence>
<name>A0A072P0Z1_9EURO</name>
<dbReference type="OrthoDB" id="3830579at2759"/>
<evidence type="ECO:0008006" key="3">
    <source>
        <dbReference type="Google" id="ProtNLM"/>
    </source>
</evidence>
<organism evidence="1 2">
    <name type="scientific">Exophiala aquamarina CBS 119918</name>
    <dbReference type="NCBI Taxonomy" id="1182545"/>
    <lineage>
        <taxon>Eukaryota</taxon>
        <taxon>Fungi</taxon>
        <taxon>Dikarya</taxon>
        <taxon>Ascomycota</taxon>
        <taxon>Pezizomycotina</taxon>
        <taxon>Eurotiomycetes</taxon>
        <taxon>Chaetothyriomycetidae</taxon>
        <taxon>Chaetothyriales</taxon>
        <taxon>Herpotrichiellaceae</taxon>
        <taxon>Exophiala</taxon>
    </lineage>
</organism>
<dbReference type="RefSeq" id="XP_013256111.1">
    <property type="nucleotide sequence ID" value="XM_013400657.1"/>
</dbReference>
<reference evidence="1 2" key="1">
    <citation type="submission" date="2013-03" db="EMBL/GenBank/DDBJ databases">
        <title>The Genome Sequence of Exophiala aquamarina CBS 119918.</title>
        <authorList>
            <consortium name="The Broad Institute Genomics Platform"/>
            <person name="Cuomo C."/>
            <person name="de Hoog S."/>
            <person name="Gorbushina A."/>
            <person name="Walker B."/>
            <person name="Young S.K."/>
            <person name="Zeng Q."/>
            <person name="Gargeya S."/>
            <person name="Fitzgerald M."/>
            <person name="Haas B."/>
            <person name="Abouelleil A."/>
            <person name="Allen A.W."/>
            <person name="Alvarado L."/>
            <person name="Arachchi H.M."/>
            <person name="Berlin A.M."/>
            <person name="Chapman S.B."/>
            <person name="Gainer-Dewar J."/>
            <person name="Goldberg J."/>
            <person name="Griggs A."/>
            <person name="Gujja S."/>
            <person name="Hansen M."/>
            <person name="Howarth C."/>
            <person name="Imamovic A."/>
            <person name="Ireland A."/>
            <person name="Larimer J."/>
            <person name="McCowan C."/>
            <person name="Murphy C."/>
            <person name="Pearson M."/>
            <person name="Poon T.W."/>
            <person name="Priest M."/>
            <person name="Roberts A."/>
            <person name="Saif S."/>
            <person name="Shea T."/>
            <person name="Sisk P."/>
            <person name="Sykes S."/>
            <person name="Wortman J."/>
            <person name="Nusbaum C."/>
            <person name="Birren B."/>
        </authorList>
    </citation>
    <scope>NUCLEOTIDE SEQUENCE [LARGE SCALE GENOMIC DNA]</scope>
    <source>
        <strain evidence="1 2">CBS 119918</strain>
    </source>
</reference>
<dbReference type="HOGENOM" id="CLU_1267411_0_0_1"/>
<proteinExistence type="predicted"/>
<protein>
    <recommendedName>
        <fullName evidence="3">ABM domain-containing protein</fullName>
    </recommendedName>
</protein>
<dbReference type="EMBL" id="AMGV01000013">
    <property type="protein sequence ID" value="KEF53521.1"/>
    <property type="molecule type" value="Genomic_DNA"/>
</dbReference>